<accession>A0A2U1V6P4</accession>
<evidence type="ECO:0000313" key="4">
    <source>
        <dbReference type="Proteomes" id="UP000245048"/>
    </source>
</evidence>
<dbReference type="Proteomes" id="UP000245048">
    <property type="component" value="Unassembled WGS sequence"/>
</dbReference>
<sequence length="87" mass="9641">MVFWAFGFGAILYSLLTNYRLGLLKLIPFRIHLVLDVVAALALLASPWLLGFSEEVWVPHVVLGVLAIGVVLLSRRTDDTLPAPLRD</sequence>
<dbReference type="Pfam" id="PF03779">
    <property type="entry name" value="SPW"/>
    <property type="match status" value="1"/>
</dbReference>
<proteinExistence type="predicted"/>
<keyword evidence="1" id="KW-0472">Membrane</keyword>
<dbReference type="AlphaFoldDB" id="A0A2U1V6P4"/>
<comment type="caution">
    <text evidence="3">The sequence shown here is derived from an EMBL/GenBank/DDBJ whole genome shotgun (WGS) entry which is preliminary data.</text>
</comment>
<name>A0A2U1V6P4_9PROT</name>
<evidence type="ECO:0000259" key="2">
    <source>
        <dbReference type="Pfam" id="PF03779"/>
    </source>
</evidence>
<organism evidence="3 4">
    <name type="scientific">Teichococcus aestuarii</name>
    <dbReference type="NCBI Taxonomy" id="568898"/>
    <lineage>
        <taxon>Bacteria</taxon>
        <taxon>Pseudomonadati</taxon>
        <taxon>Pseudomonadota</taxon>
        <taxon>Alphaproteobacteria</taxon>
        <taxon>Acetobacterales</taxon>
        <taxon>Roseomonadaceae</taxon>
        <taxon>Roseomonas</taxon>
    </lineage>
</organism>
<keyword evidence="1" id="KW-0812">Transmembrane</keyword>
<reference evidence="4" key="1">
    <citation type="submission" date="2017-10" db="EMBL/GenBank/DDBJ databases">
        <authorList>
            <person name="Toshchakov S.V."/>
            <person name="Goeva M.A."/>
        </authorList>
    </citation>
    <scope>NUCLEOTIDE SEQUENCE [LARGE SCALE GENOMIC DNA]</scope>
    <source>
        <strain evidence="4">JR1/69-1-13</strain>
    </source>
</reference>
<feature type="transmembrane region" description="Helical" evidence="1">
    <location>
        <begin position="6"/>
        <end position="24"/>
    </location>
</feature>
<dbReference type="InterPro" id="IPR005530">
    <property type="entry name" value="SPW"/>
</dbReference>
<gene>
    <name evidence="3" type="ORF">CR165_06345</name>
</gene>
<dbReference type="EMBL" id="PDOA01000003">
    <property type="protein sequence ID" value="PWC29562.1"/>
    <property type="molecule type" value="Genomic_DNA"/>
</dbReference>
<evidence type="ECO:0000256" key="1">
    <source>
        <dbReference type="SAM" id="Phobius"/>
    </source>
</evidence>
<evidence type="ECO:0000313" key="3">
    <source>
        <dbReference type="EMBL" id="PWC29562.1"/>
    </source>
</evidence>
<protein>
    <recommendedName>
        <fullName evidence="2">SPW repeat-containing integral membrane domain-containing protein</fullName>
    </recommendedName>
</protein>
<feature type="transmembrane region" description="Helical" evidence="1">
    <location>
        <begin position="56"/>
        <end position="73"/>
    </location>
</feature>
<keyword evidence="1" id="KW-1133">Transmembrane helix</keyword>
<keyword evidence="4" id="KW-1185">Reference proteome</keyword>
<feature type="domain" description="SPW repeat-containing integral membrane" evidence="2">
    <location>
        <begin position="3"/>
        <end position="70"/>
    </location>
</feature>
<feature type="transmembrane region" description="Helical" evidence="1">
    <location>
        <begin position="31"/>
        <end position="50"/>
    </location>
</feature>